<proteinExistence type="predicted"/>
<dbReference type="InterPro" id="IPR035901">
    <property type="entry name" value="GIY-YIG_endonuc_sf"/>
</dbReference>
<dbReference type="AlphaFoldDB" id="A0A914XF07"/>
<organism evidence="2 3">
    <name type="scientific">Plectus sambesii</name>
    <dbReference type="NCBI Taxonomy" id="2011161"/>
    <lineage>
        <taxon>Eukaryota</taxon>
        <taxon>Metazoa</taxon>
        <taxon>Ecdysozoa</taxon>
        <taxon>Nematoda</taxon>
        <taxon>Chromadorea</taxon>
        <taxon>Plectida</taxon>
        <taxon>Plectina</taxon>
        <taxon>Plectoidea</taxon>
        <taxon>Plectidae</taxon>
        <taxon>Plectus</taxon>
    </lineage>
</organism>
<dbReference type="Pfam" id="PF01541">
    <property type="entry name" value="GIY-YIG"/>
    <property type="match status" value="1"/>
</dbReference>
<dbReference type="Gene3D" id="3.40.1440.10">
    <property type="entry name" value="GIY-YIG endonuclease"/>
    <property type="match status" value="1"/>
</dbReference>
<evidence type="ECO:0000313" key="3">
    <source>
        <dbReference type="WBParaSite" id="PSAMB.scaffold7970size6812.g30794.t1"/>
    </source>
</evidence>
<dbReference type="Proteomes" id="UP000887566">
    <property type="component" value="Unplaced"/>
</dbReference>
<keyword evidence="2" id="KW-1185">Reference proteome</keyword>
<evidence type="ECO:0000313" key="2">
    <source>
        <dbReference type="Proteomes" id="UP000887566"/>
    </source>
</evidence>
<dbReference type="WBParaSite" id="PSAMB.scaffold7970size6812.g30794.t1">
    <property type="protein sequence ID" value="PSAMB.scaffold7970size6812.g30794.t1"/>
    <property type="gene ID" value="PSAMB.scaffold7970size6812.g30794"/>
</dbReference>
<reference evidence="3" key="1">
    <citation type="submission" date="2022-11" db="UniProtKB">
        <authorList>
            <consortium name="WormBaseParasite"/>
        </authorList>
    </citation>
    <scope>IDENTIFICATION</scope>
</reference>
<accession>A0A914XF07</accession>
<dbReference type="SUPFAM" id="SSF82771">
    <property type="entry name" value="GIY-YIG endonuclease"/>
    <property type="match status" value="1"/>
</dbReference>
<evidence type="ECO:0000259" key="1">
    <source>
        <dbReference type="Pfam" id="PF01541"/>
    </source>
</evidence>
<dbReference type="InterPro" id="IPR000305">
    <property type="entry name" value="GIY-YIG_endonuc"/>
</dbReference>
<name>A0A914XF07_9BILA</name>
<feature type="domain" description="GIY-YIG" evidence="1">
    <location>
        <begin position="17"/>
        <end position="51"/>
    </location>
</feature>
<protein>
    <submittedName>
        <fullName evidence="3">GIY-YIG domain-containing protein</fullName>
    </submittedName>
</protein>
<sequence>MTCYCHREECVCDWVFVVYTIMCKKCGDLYVGKTSQRLGTRLSQHYRSLRNDDNSSAISAHARECHNLQEGYSLYAVSGAPVGNQSILSMAEGIAMNKYNPQINRKFERHAQLEGHAADGIDAFFRGRRCPRCGGYHGPLF</sequence>